<evidence type="ECO:0000313" key="1">
    <source>
        <dbReference type="EMBL" id="KAK4032617.1"/>
    </source>
</evidence>
<dbReference type="Proteomes" id="UP001303115">
    <property type="component" value="Unassembled WGS sequence"/>
</dbReference>
<dbReference type="AlphaFoldDB" id="A0AAN6P882"/>
<reference evidence="2" key="1">
    <citation type="journal article" date="2023" name="Mol. Phylogenet. Evol.">
        <title>Genome-scale phylogeny and comparative genomics of the fungal order Sordariales.</title>
        <authorList>
            <person name="Hensen N."/>
            <person name="Bonometti L."/>
            <person name="Westerberg I."/>
            <person name="Brannstrom I.O."/>
            <person name="Guillou S."/>
            <person name="Cros-Aarteil S."/>
            <person name="Calhoun S."/>
            <person name="Haridas S."/>
            <person name="Kuo A."/>
            <person name="Mondo S."/>
            <person name="Pangilinan J."/>
            <person name="Riley R."/>
            <person name="LaButti K."/>
            <person name="Andreopoulos B."/>
            <person name="Lipzen A."/>
            <person name="Chen C."/>
            <person name="Yan M."/>
            <person name="Daum C."/>
            <person name="Ng V."/>
            <person name="Clum A."/>
            <person name="Steindorff A."/>
            <person name="Ohm R.A."/>
            <person name="Martin F."/>
            <person name="Silar P."/>
            <person name="Natvig D.O."/>
            <person name="Lalanne C."/>
            <person name="Gautier V."/>
            <person name="Ament-Velasquez S.L."/>
            <person name="Kruys A."/>
            <person name="Hutchinson M.I."/>
            <person name="Powell A.J."/>
            <person name="Barry K."/>
            <person name="Miller A.N."/>
            <person name="Grigoriev I.V."/>
            <person name="Debuchy R."/>
            <person name="Gladieux P."/>
            <person name="Hiltunen Thoren M."/>
            <person name="Johannesson H."/>
        </authorList>
    </citation>
    <scope>NUCLEOTIDE SEQUENCE [LARGE SCALE GENOMIC DNA]</scope>
    <source>
        <strain evidence="2">CBS 284.82</strain>
    </source>
</reference>
<keyword evidence="2" id="KW-1185">Reference proteome</keyword>
<evidence type="ECO:0000313" key="2">
    <source>
        <dbReference type="Proteomes" id="UP001303115"/>
    </source>
</evidence>
<gene>
    <name evidence="1" type="ORF">C8A01DRAFT_20316</name>
</gene>
<proteinExistence type="predicted"/>
<organism evidence="1 2">
    <name type="scientific">Parachaetomium inaequale</name>
    <dbReference type="NCBI Taxonomy" id="2588326"/>
    <lineage>
        <taxon>Eukaryota</taxon>
        <taxon>Fungi</taxon>
        <taxon>Dikarya</taxon>
        <taxon>Ascomycota</taxon>
        <taxon>Pezizomycotina</taxon>
        <taxon>Sordariomycetes</taxon>
        <taxon>Sordariomycetidae</taxon>
        <taxon>Sordariales</taxon>
        <taxon>Chaetomiaceae</taxon>
        <taxon>Parachaetomium</taxon>
    </lineage>
</organism>
<name>A0AAN6P882_9PEZI</name>
<dbReference type="EMBL" id="MU854590">
    <property type="protein sequence ID" value="KAK4032617.1"/>
    <property type="molecule type" value="Genomic_DNA"/>
</dbReference>
<comment type="caution">
    <text evidence="1">The sequence shown here is derived from an EMBL/GenBank/DDBJ whole genome shotgun (WGS) entry which is preliminary data.</text>
</comment>
<accession>A0AAN6P882</accession>
<protein>
    <submittedName>
        <fullName evidence="1">Uncharacterized protein</fullName>
    </submittedName>
</protein>
<sequence>MSRVHFRVFMSQAKAPLVDPHSFFFPFDSETMECVKDIPVFKQGRAVPIVDLPVSPGVFKAGNSDGANYDSERVLVKFQALFNLQSTLAFLDGGRVTGKECGDGRSNAKEQRH</sequence>